<feature type="compositionally biased region" description="Basic and acidic residues" evidence="8">
    <location>
        <begin position="547"/>
        <end position="570"/>
    </location>
</feature>
<reference evidence="9 10" key="1">
    <citation type="journal article" date="2009" name="Science">
        <title>Green evolution and dynamic adaptations revealed by genomes of the marine picoeukaryotes Micromonas.</title>
        <authorList>
            <person name="Worden A.Z."/>
            <person name="Lee J.H."/>
            <person name="Mock T."/>
            <person name="Rouze P."/>
            <person name="Simmons M.P."/>
            <person name="Aerts A.L."/>
            <person name="Allen A.E."/>
            <person name="Cuvelier M.L."/>
            <person name="Derelle E."/>
            <person name="Everett M.V."/>
            <person name="Foulon E."/>
            <person name="Grimwood J."/>
            <person name="Gundlach H."/>
            <person name="Henrissat B."/>
            <person name="Napoli C."/>
            <person name="McDonald S.M."/>
            <person name="Parker M.S."/>
            <person name="Rombauts S."/>
            <person name="Salamov A."/>
            <person name="Von Dassow P."/>
            <person name="Badger J.H."/>
            <person name="Coutinho P.M."/>
            <person name="Demir E."/>
            <person name="Dubchak I."/>
            <person name="Gentemann C."/>
            <person name="Eikrem W."/>
            <person name="Gready J.E."/>
            <person name="John U."/>
            <person name="Lanier W."/>
            <person name="Lindquist E.A."/>
            <person name="Lucas S."/>
            <person name="Mayer K.F."/>
            <person name="Moreau H."/>
            <person name="Not F."/>
            <person name="Otillar R."/>
            <person name="Panaud O."/>
            <person name="Pangilinan J."/>
            <person name="Paulsen I."/>
            <person name="Piegu B."/>
            <person name="Poliakov A."/>
            <person name="Robbens S."/>
            <person name="Schmutz J."/>
            <person name="Toulza E."/>
            <person name="Wyss T."/>
            <person name="Zelensky A."/>
            <person name="Zhou K."/>
            <person name="Armbrust E.V."/>
            <person name="Bhattacharya D."/>
            <person name="Goodenough U.W."/>
            <person name="Van de Peer Y."/>
            <person name="Grigoriev I.V."/>
        </authorList>
    </citation>
    <scope>NUCLEOTIDE SEQUENCE [LARGE SCALE GENOMIC DNA]</scope>
    <source>
        <strain evidence="9 10">CCMP1545</strain>
    </source>
</reference>
<feature type="compositionally biased region" description="Low complexity" evidence="8">
    <location>
        <begin position="14"/>
        <end position="24"/>
    </location>
</feature>
<keyword evidence="5" id="KW-0969">Cilium</keyword>
<name>C1MWD2_MICPC</name>
<dbReference type="OrthoDB" id="539851at2759"/>
<protein>
    <recommendedName>
        <fullName evidence="3">Cilia- and flagella-associated protein 157</fullName>
    </recommendedName>
</protein>
<dbReference type="STRING" id="564608.C1MWD2"/>
<dbReference type="GO" id="GO:0036064">
    <property type="term" value="C:ciliary basal body"/>
    <property type="evidence" value="ECO:0007669"/>
    <property type="project" value="TreeGrafter"/>
</dbReference>
<keyword evidence="4 7" id="KW-0175">Coiled coil</keyword>
<dbReference type="InterPro" id="IPR038844">
    <property type="entry name" value="CFAP157"/>
</dbReference>
<evidence type="ECO:0000256" key="1">
    <source>
        <dbReference type="ARBA" id="ARBA00004138"/>
    </source>
</evidence>
<dbReference type="GO" id="GO:0008017">
    <property type="term" value="F:microtubule binding"/>
    <property type="evidence" value="ECO:0007669"/>
    <property type="project" value="TreeGrafter"/>
</dbReference>
<accession>C1MWD2</accession>
<comment type="similarity">
    <text evidence="2">Belongs to the CFAP157 family.</text>
</comment>
<feature type="compositionally biased region" description="Basic and acidic residues" evidence="8">
    <location>
        <begin position="517"/>
        <end position="527"/>
    </location>
</feature>
<evidence type="ECO:0000256" key="6">
    <source>
        <dbReference type="ARBA" id="ARBA00023273"/>
    </source>
</evidence>
<feature type="coiled-coil region" evidence="7">
    <location>
        <begin position="183"/>
        <end position="217"/>
    </location>
</feature>
<dbReference type="AlphaFoldDB" id="C1MWD2"/>
<dbReference type="PANTHER" id="PTHR31954:SF1">
    <property type="entry name" value="CILIA- AND FLAGELLA-ASSOCIATED PROTEIN 157"/>
    <property type="match status" value="1"/>
</dbReference>
<feature type="compositionally biased region" description="Pro residues" evidence="8">
    <location>
        <begin position="593"/>
        <end position="603"/>
    </location>
</feature>
<keyword evidence="10" id="KW-1185">Reference proteome</keyword>
<dbReference type="KEGG" id="mpp:MICPUCDRAFT_59722"/>
<feature type="coiled-coil region" evidence="7">
    <location>
        <begin position="59"/>
        <end position="125"/>
    </location>
</feature>
<dbReference type="PANTHER" id="PTHR31954">
    <property type="entry name" value="CILIA- AND FLAGELLA-ASSOCIATED PROTEIN 157"/>
    <property type="match status" value="1"/>
</dbReference>
<keyword evidence="6" id="KW-0966">Cell projection</keyword>
<evidence type="ECO:0000256" key="3">
    <source>
        <dbReference type="ARBA" id="ARBA00014087"/>
    </source>
</evidence>
<gene>
    <name evidence="9" type="ORF">MICPUCDRAFT_59722</name>
</gene>
<evidence type="ECO:0000256" key="8">
    <source>
        <dbReference type="SAM" id="MobiDB-lite"/>
    </source>
</evidence>
<feature type="region of interest" description="Disordered" evidence="8">
    <location>
        <begin position="353"/>
        <end position="405"/>
    </location>
</feature>
<comment type="subcellular location">
    <subcellularLocation>
        <location evidence="1">Cell projection</location>
        <location evidence="1">Cilium</location>
    </subcellularLocation>
</comment>
<dbReference type="Proteomes" id="UP000001876">
    <property type="component" value="Unassembled WGS sequence"/>
</dbReference>
<feature type="region of interest" description="Disordered" evidence="8">
    <location>
        <begin position="517"/>
        <end position="603"/>
    </location>
</feature>
<feature type="region of interest" description="Disordered" evidence="8">
    <location>
        <begin position="1"/>
        <end position="34"/>
    </location>
</feature>
<evidence type="ECO:0000256" key="2">
    <source>
        <dbReference type="ARBA" id="ARBA00010841"/>
    </source>
</evidence>
<dbReference type="EMBL" id="GG663741">
    <property type="protein sequence ID" value="EEH55857.1"/>
    <property type="molecule type" value="Genomic_DNA"/>
</dbReference>
<feature type="compositionally biased region" description="Basic and acidic residues" evidence="8">
    <location>
        <begin position="383"/>
        <end position="405"/>
    </location>
</feature>
<dbReference type="GeneID" id="9685632"/>
<sequence>MPPKKPGGKGGKDAGAAATPAAAKPHPPHDPSIANREIHVLDVQLHEMRACLAKASSATEALTATREALRDAIAREEETERDVAEYVTAEIAAREHALTRLEALAAEYERQIEEEKARHAEEMAAEEGARVEREARLLEERETFAAKARSVHWSPYDPVGVAKAAEELKADRDRIVGGLEAITSALVSENKAQKNEISDAEREAALARDKAHFAEKVRATNEELMRLTDDQLEVTTKRTILENEELSMELASSSKRAEKALARSDEQRRASGETLVDLELANEMNARAARRGEKLRAEVESLIAELKLGEERLREMAVKRADDDELVQEEIVAMGEAQRKMVLRAEARSIITPGPSLTIPTHTPRRLSTHLTHPSTPPRRSSLRTDDDHPQRLEGAVSEKDSASAALDADRASIGDRAFDVVAATVAAYLEKLDDEAKRAAMPRVVATCPGGDADGVNVKPGNERLPTAASWERGRVEDGRARERAAPAPRAAKDLSRAERAVVADAVLRAFEEMRERDERPRREAEAAAAAKARARRFSESATQTNDERVHSRVNAEERRETVRGDVRGVVRPWGGKVASDGVGRKGGGRVVPPPPAASIKR</sequence>
<evidence type="ECO:0000256" key="7">
    <source>
        <dbReference type="SAM" id="Coils"/>
    </source>
</evidence>
<dbReference type="RefSeq" id="XP_003059905.1">
    <property type="nucleotide sequence ID" value="XM_003059859.1"/>
</dbReference>
<proteinExistence type="inferred from homology"/>
<evidence type="ECO:0000256" key="5">
    <source>
        <dbReference type="ARBA" id="ARBA00023069"/>
    </source>
</evidence>
<evidence type="ECO:0000256" key="4">
    <source>
        <dbReference type="ARBA" id="ARBA00023054"/>
    </source>
</evidence>
<evidence type="ECO:0000313" key="10">
    <source>
        <dbReference type="Proteomes" id="UP000001876"/>
    </source>
</evidence>
<feature type="coiled-coil region" evidence="7">
    <location>
        <begin position="243"/>
        <end position="312"/>
    </location>
</feature>
<organism evidence="10">
    <name type="scientific">Micromonas pusilla (strain CCMP1545)</name>
    <name type="common">Picoplanktonic green alga</name>
    <dbReference type="NCBI Taxonomy" id="564608"/>
    <lineage>
        <taxon>Eukaryota</taxon>
        <taxon>Viridiplantae</taxon>
        <taxon>Chlorophyta</taxon>
        <taxon>Mamiellophyceae</taxon>
        <taxon>Mamiellales</taxon>
        <taxon>Mamiellaceae</taxon>
        <taxon>Micromonas</taxon>
    </lineage>
</organism>
<evidence type="ECO:0000313" key="9">
    <source>
        <dbReference type="EMBL" id="EEH55857.1"/>
    </source>
</evidence>